<accession>A0A5A7QSI4</accession>
<organism evidence="1 2">
    <name type="scientific">Striga asiatica</name>
    <name type="common">Asiatic witchweed</name>
    <name type="synonym">Buchnera asiatica</name>
    <dbReference type="NCBI Taxonomy" id="4170"/>
    <lineage>
        <taxon>Eukaryota</taxon>
        <taxon>Viridiplantae</taxon>
        <taxon>Streptophyta</taxon>
        <taxon>Embryophyta</taxon>
        <taxon>Tracheophyta</taxon>
        <taxon>Spermatophyta</taxon>
        <taxon>Magnoliopsida</taxon>
        <taxon>eudicotyledons</taxon>
        <taxon>Gunneridae</taxon>
        <taxon>Pentapetalae</taxon>
        <taxon>asterids</taxon>
        <taxon>lamiids</taxon>
        <taxon>Lamiales</taxon>
        <taxon>Orobanchaceae</taxon>
        <taxon>Buchnereae</taxon>
        <taxon>Striga</taxon>
    </lineage>
</organism>
<dbReference type="EMBL" id="BKCP01008226">
    <property type="protein sequence ID" value="GER48293.1"/>
    <property type="molecule type" value="Genomic_DNA"/>
</dbReference>
<evidence type="ECO:0000313" key="2">
    <source>
        <dbReference type="Proteomes" id="UP000325081"/>
    </source>
</evidence>
<sequence>MNRTKETLCSETKPQTQRLNNIIRHEKYHINSAQSKLLIAALCSLPGLTARLAGNKVTVGCSSSREIGAGVVRGSGLLSWDSHGVAAEISITSIGSIRVANGGRCREGERWLKIWETVEMSCD</sequence>
<gene>
    <name evidence="1" type="ORF">STAS_25456</name>
</gene>
<dbReference type="AlphaFoldDB" id="A0A5A7QSI4"/>
<keyword evidence="2" id="KW-1185">Reference proteome</keyword>
<name>A0A5A7QSI4_STRAF</name>
<dbReference type="Proteomes" id="UP000325081">
    <property type="component" value="Unassembled WGS sequence"/>
</dbReference>
<protein>
    <submittedName>
        <fullName evidence="1">GntR family transcriptional regulator</fullName>
    </submittedName>
</protein>
<proteinExistence type="predicted"/>
<evidence type="ECO:0000313" key="1">
    <source>
        <dbReference type="EMBL" id="GER48293.1"/>
    </source>
</evidence>
<reference evidence="2" key="1">
    <citation type="journal article" date="2019" name="Curr. Biol.">
        <title>Genome Sequence of Striga asiatica Provides Insight into the Evolution of Plant Parasitism.</title>
        <authorList>
            <person name="Yoshida S."/>
            <person name="Kim S."/>
            <person name="Wafula E.K."/>
            <person name="Tanskanen J."/>
            <person name="Kim Y.M."/>
            <person name="Honaas L."/>
            <person name="Yang Z."/>
            <person name="Spallek T."/>
            <person name="Conn C.E."/>
            <person name="Ichihashi Y."/>
            <person name="Cheong K."/>
            <person name="Cui S."/>
            <person name="Der J.P."/>
            <person name="Gundlach H."/>
            <person name="Jiao Y."/>
            <person name="Hori C."/>
            <person name="Ishida J.K."/>
            <person name="Kasahara H."/>
            <person name="Kiba T."/>
            <person name="Kim M.S."/>
            <person name="Koo N."/>
            <person name="Laohavisit A."/>
            <person name="Lee Y.H."/>
            <person name="Lumba S."/>
            <person name="McCourt P."/>
            <person name="Mortimer J.C."/>
            <person name="Mutuku J.M."/>
            <person name="Nomura T."/>
            <person name="Sasaki-Sekimoto Y."/>
            <person name="Seto Y."/>
            <person name="Wang Y."/>
            <person name="Wakatake T."/>
            <person name="Sakakibara H."/>
            <person name="Demura T."/>
            <person name="Yamaguchi S."/>
            <person name="Yoneyama K."/>
            <person name="Manabe R.I."/>
            <person name="Nelson D.C."/>
            <person name="Schulman A.H."/>
            <person name="Timko M.P."/>
            <person name="dePamphilis C.W."/>
            <person name="Choi D."/>
            <person name="Shirasu K."/>
        </authorList>
    </citation>
    <scope>NUCLEOTIDE SEQUENCE [LARGE SCALE GENOMIC DNA]</scope>
    <source>
        <strain evidence="2">cv. UVA1</strain>
    </source>
</reference>
<comment type="caution">
    <text evidence="1">The sequence shown here is derived from an EMBL/GenBank/DDBJ whole genome shotgun (WGS) entry which is preliminary data.</text>
</comment>